<dbReference type="EMBL" id="RXGB01000334">
    <property type="protein sequence ID" value="TMX03891.1"/>
    <property type="molecule type" value="Genomic_DNA"/>
</dbReference>
<dbReference type="PANTHER" id="PTHR12917:SF18">
    <property type="entry name" value="DNA DAMAGE-INDUCIBLE PROTEIN 1-LIKE"/>
    <property type="match status" value="1"/>
</dbReference>
<reference evidence="1" key="1">
    <citation type="submission" date="2019-05" db="EMBL/GenBank/DDBJ databases">
        <title>The de novo reference genome and transcriptome assemblies of the wild tomato species Solanum chilense.</title>
        <authorList>
            <person name="Stam R."/>
            <person name="Nosenko T."/>
            <person name="Hoerger A.C."/>
            <person name="Stephan W."/>
            <person name="Seidel M.A."/>
            <person name="Kuhn J.M.M."/>
            <person name="Haberer G."/>
            <person name="Tellier A."/>
        </authorList>
    </citation>
    <scope>NUCLEOTIDE SEQUENCE</scope>
    <source>
        <tissue evidence="1">Mature leaves</tissue>
    </source>
</reference>
<accession>A0A6N2CE83</accession>
<dbReference type="SUPFAM" id="SSF50630">
    <property type="entry name" value="Acid proteases"/>
    <property type="match status" value="1"/>
</dbReference>
<dbReference type="PANTHER" id="PTHR12917">
    <property type="entry name" value="ASPARTYL PROTEASE DDI-RELATED"/>
    <property type="match status" value="1"/>
</dbReference>
<dbReference type="Pfam" id="PF13975">
    <property type="entry name" value="gag-asp_proteas"/>
    <property type="match status" value="1"/>
</dbReference>
<sequence>MVDTGAEVNIMTKTAATRLGISYSGSNTQLRTVHAPTTPVSGVAHGLSITLGECQGKTNFTLSPLDLFDIILGQEFFLQCHTVIDPYLQQLLVIEQGGTCIFPMVKAPKKEGQVRLTAMKLKKNPKKEKLTYLATITSLNEHNGDKKSYTPCTKKVPRGNNVVMPKKLSRRLPPRMEVDCEAELKEIKKQLNELHERIDRVN</sequence>
<evidence type="ECO:0000313" key="1">
    <source>
        <dbReference type="EMBL" id="TMX03891.1"/>
    </source>
</evidence>
<dbReference type="CDD" id="cd00303">
    <property type="entry name" value="retropepsin_like"/>
    <property type="match status" value="1"/>
</dbReference>
<organism evidence="1">
    <name type="scientific">Solanum chilense</name>
    <name type="common">Tomato</name>
    <name type="synonym">Lycopersicon chilense</name>
    <dbReference type="NCBI Taxonomy" id="4083"/>
    <lineage>
        <taxon>Eukaryota</taxon>
        <taxon>Viridiplantae</taxon>
        <taxon>Streptophyta</taxon>
        <taxon>Embryophyta</taxon>
        <taxon>Tracheophyta</taxon>
        <taxon>Spermatophyta</taxon>
        <taxon>Magnoliopsida</taxon>
        <taxon>eudicotyledons</taxon>
        <taxon>Gunneridae</taxon>
        <taxon>Pentapetalae</taxon>
        <taxon>asterids</taxon>
        <taxon>lamiids</taxon>
        <taxon>Solanales</taxon>
        <taxon>Solanaceae</taxon>
        <taxon>Solanoideae</taxon>
        <taxon>Solaneae</taxon>
        <taxon>Solanum</taxon>
        <taxon>Solanum subgen. Lycopersicon</taxon>
    </lineage>
</organism>
<name>A0A6N2CE83_SOLCI</name>
<dbReference type="InterPro" id="IPR021109">
    <property type="entry name" value="Peptidase_aspartic_dom_sf"/>
</dbReference>
<dbReference type="Gene3D" id="2.40.70.10">
    <property type="entry name" value="Acid Proteases"/>
    <property type="match status" value="1"/>
</dbReference>
<comment type="caution">
    <text evidence="1">The sequence shown here is derived from an EMBL/GenBank/DDBJ whole genome shotgun (WGS) entry which is preliminary data.</text>
</comment>
<gene>
    <name evidence="1" type="ORF">EJD97_013091</name>
</gene>
<protein>
    <submittedName>
        <fullName evidence="1">Uncharacterized protein</fullName>
    </submittedName>
</protein>
<proteinExistence type="predicted"/>
<dbReference type="AlphaFoldDB" id="A0A6N2CE83"/>